<dbReference type="Proteomes" id="UP000218811">
    <property type="component" value="Unassembled WGS sequence"/>
</dbReference>
<dbReference type="EMBL" id="KB467831">
    <property type="protein sequence ID" value="PCH33022.1"/>
    <property type="molecule type" value="Genomic_DNA"/>
</dbReference>
<feature type="domain" description="FAS1" evidence="1">
    <location>
        <begin position="1"/>
        <end position="100"/>
    </location>
</feature>
<reference evidence="2 3" key="1">
    <citation type="journal article" date="2012" name="Science">
        <title>The Paleozoic origin of enzymatic lignin decomposition reconstructed from 31 fungal genomes.</title>
        <authorList>
            <person name="Floudas D."/>
            <person name="Binder M."/>
            <person name="Riley R."/>
            <person name="Barry K."/>
            <person name="Blanchette R.A."/>
            <person name="Henrissat B."/>
            <person name="Martinez A.T."/>
            <person name="Otillar R."/>
            <person name="Spatafora J.W."/>
            <person name="Yadav J.S."/>
            <person name="Aerts A."/>
            <person name="Benoit I."/>
            <person name="Boyd A."/>
            <person name="Carlson A."/>
            <person name="Copeland A."/>
            <person name="Coutinho P.M."/>
            <person name="de Vries R.P."/>
            <person name="Ferreira P."/>
            <person name="Findley K."/>
            <person name="Foster B."/>
            <person name="Gaskell J."/>
            <person name="Glotzer D."/>
            <person name="Gorecki P."/>
            <person name="Heitman J."/>
            <person name="Hesse C."/>
            <person name="Hori C."/>
            <person name="Igarashi K."/>
            <person name="Jurgens J.A."/>
            <person name="Kallen N."/>
            <person name="Kersten P."/>
            <person name="Kohler A."/>
            <person name="Kuees U."/>
            <person name="Kumar T.K.A."/>
            <person name="Kuo A."/>
            <person name="LaButti K."/>
            <person name="Larrondo L.F."/>
            <person name="Lindquist E."/>
            <person name="Ling A."/>
            <person name="Lombard V."/>
            <person name="Lucas S."/>
            <person name="Lundell T."/>
            <person name="Martin R."/>
            <person name="McLaughlin D.J."/>
            <person name="Morgenstern I."/>
            <person name="Morin E."/>
            <person name="Murat C."/>
            <person name="Nagy L.G."/>
            <person name="Nolan M."/>
            <person name="Ohm R.A."/>
            <person name="Patyshakuliyeva A."/>
            <person name="Rokas A."/>
            <person name="Ruiz-Duenas F.J."/>
            <person name="Sabat G."/>
            <person name="Salamov A."/>
            <person name="Samejima M."/>
            <person name="Schmutz J."/>
            <person name="Slot J.C."/>
            <person name="St John F."/>
            <person name="Stenlid J."/>
            <person name="Sun H."/>
            <person name="Sun S."/>
            <person name="Syed K."/>
            <person name="Tsang A."/>
            <person name="Wiebenga A."/>
            <person name="Young D."/>
            <person name="Pisabarro A."/>
            <person name="Eastwood D.C."/>
            <person name="Martin F."/>
            <person name="Cullen D."/>
            <person name="Grigoriev I.V."/>
            <person name="Hibbett D.S."/>
        </authorList>
    </citation>
    <scope>NUCLEOTIDE SEQUENCE [LARGE SCALE GENOMIC DNA]</scope>
    <source>
        <strain evidence="2 3">MD-104</strain>
    </source>
</reference>
<dbReference type="InterPro" id="IPR050904">
    <property type="entry name" value="Adhesion/Biosynth-related"/>
</dbReference>
<name>A0A2H3ISQ8_WOLCO</name>
<dbReference type="AlphaFoldDB" id="A0A2H3ISQ8"/>
<dbReference type="Gene3D" id="2.30.180.10">
    <property type="entry name" value="FAS1 domain"/>
    <property type="match status" value="1"/>
</dbReference>
<dbReference type="PANTHER" id="PTHR10900">
    <property type="entry name" value="PERIOSTIN-RELATED"/>
    <property type="match status" value="1"/>
</dbReference>
<protein>
    <submittedName>
        <fullName evidence="2">Fasciclin-domain-containing protein</fullName>
    </submittedName>
</protein>
<dbReference type="SUPFAM" id="SSF82153">
    <property type="entry name" value="FAS1 domain"/>
    <property type="match status" value="1"/>
</dbReference>
<accession>A0A2H3ISQ8</accession>
<gene>
    <name evidence="2" type="ORF">WOLCODRAFT_63532</name>
</gene>
<dbReference type="InterPro" id="IPR036378">
    <property type="entry name" value="FAS1_dom_sf"/>
</dbReference>
<feature type="non-terminal residue" evidence="2">
    <location>
        <position position="1"/>
    </location>
</feature>
<dbReference type="PROSITE" id="PS50213">
    <property type="entry name" value="FAS1"/>
    <property type="match status" value="1"/>
</dbReference>
<dbReference type="InterPro" id="IPR000782">
    <property type="entry name" value="FAS1_domain"/>
</dbReference>
<dbReference type="PANTHER" id="PTHR10900:SF77">
    <property type="entry name" value="FI19380P1"/>
    <property type="match status" value="1"/>
</dbReference>
<keyword evidence="3" id="KW-1185">Reference proteome</keyword>
<dbReference type="STRING" id="742152.A0A2H3ISQ8"/>
<dbReference type="SMART" id="SM00554">
    <property type="entry name" value="FAS1"/>
    <property type="match status" value="1"/>
</dbReference>
<evidence type="ECO:0000313" key="2">
    <source>
        <dbReference type="EMBL" id="PCH33022.1"/>
    </source>
</evidence>
<dbReference type="Pfam" id="PF02469">
    <property type="entry name" value="Fasciclin"/>
    <property type="match status" value="1"/>
</dbReference>
<dbReference type="GO" id="GO:0005615">
    <property type="term" value="C:extracellular space"/>
    <property type="evidence" value="ECO:0007669"/>
    <property type="project" value="TreeGrafter"/>
</dbReference>
<evidence type="ECO:0000259" key="1">
    <source>
        <dbReference type="PROSITE" id="PS50213"/>
    </source>
</evidence>
<organism evidence="2 3">
    <name type="scientific">Wolfiporia cocos (strain MD-104)</name>
    <name type="common">Brown rot fungus</name>
    <dbReference type="NCBI Taxonomy" id="742152"/>
    <lineage>
        <taxon>Eukaryota</taxon>
        <taxon>Fungi</taxon>
        <taxon>Dikarya</taxon>
        <taxon>Basidiomycota</taxon>
        <taxon>Agaricomycotina</taxon>
        <taxon>Agaricomycetes</taxon>
        <taxon>Polyporales</taxon>
        <taxon>Phaeolaceae</taxon>
        <taxon>Wolfiporia</taxon>
    </lineage>
</organism>
<dbReference type="GO" id="GO:0000329">
    <property type="term" value="C:fungal-type vacuole membrane"/>
    <property type="evidence" value="ECO:0007669"/>
    <property type="project" value="TreeGrafter"/>
</dbReference>
<sequence>GFTLFAPNSSAIEAIASDLASLESNTTMLQILLNNHMINGTSVYSPELVGQNYTSAAGETLSFHINSTGQYVTSGNTTALIVQPDVLLKNGVLHVIDHVLLNTHEDTGAASSAYVLSNLLPHNLLTFP</sequence>
<dbReference type="OMA" id="FHINSTG"/>
<dbReference type="GO" id="GO:0016236">
    <property type="term" value="P:macroautophagy"/>
    <property type="evidence" value="ECO:0007669"/>
    <property type="project" value="TreeGrafter"/>
</dbReference>
<dbReference type="OrthoDB" id="286301at2759"/>
<proteinExistence type="predicted"/>
<evidence type="ECO:0000313" key="3">
    <source>
        <dbReference type="Proteomes" id="UP000218811"/>
    </source>
</evidence>